<accession>A0A2U3QF52</accession>
<dbReference type="Gene3D" id="2.40.160.100">
    <property type="match status" value="1"/>
</dbReference>
<sequence length="448" mass="48590">MKKVLAIILGAIFVLSFAASAFAIHAEIPSETQAVVARSTTQITIDGEIRTRGWYQKNINYGPAGTGIPNGFTGGSAGLPVDSSSEAWYDQRIRLSVDAKVTPNVEGYIQLESGSGQNDLYTWGNFNSKPTGISVLQAWLLYSGQGLFGFPAGLKIGHMPLALGEKQFFDHTKFGDDAIVFFMDPMKELHIALLSVKFLENSRFVNTDDLDGYVGLAVYKLDPKNTLGINYTFLTASSGAGPVAGKSESNVELHANGDISGLIYKASVDFQFGKKFENKGLEIKAKGWGAMLGLGYQWDWAGLRFGGAYGSGDDIDSKGEKRFDTFLGNDQHYTLVYEYRVASAAGTINTGISNTTYLNLGLDVAPMKDLKASLDGYYLRATKATFETQSKNIGWEVDAKAIYNIAKNLTYQIDAGVLFAGKFYEGAGELGLDKKNATVVRHAITLSF</sequence>
<protein>
    <recommendedName>
        <fullName evidence="2">Alginate export domain-containing protein</fullName>
    </recommendedName>
</protein>
<proteinExistence type="predicted"/>
<evidence type="ECO:0000259" key="2">
    <source>
        <dbReference type="Pfam" id="PF13372"/>
    </source>
</evidence>
<evidence type="ECO:0000313" key="3">
    <source>
        <dbReference type="EMBL" id="SPP99975.1"/>
    </source>
</evidence>
<evidence type="ECO:0000313" key="4">
    <source>
        <dbReference type="Proteomes" id="UP000245125"/>
    </source>
</evidence>
<dbReference type="Proteomes" id="UP000245125">
    <property type="component" value="Unassembled WGS sequence"/>
</dbReference>
<evidence type="ECO:0000256" key="1">
    <source>
        <dbReference type="SAM" id="SignalP"/>
    </source>
</evidence>
<gene>
    <name evidence="3" type="ORF">NBG4_140035</name>
</gene>
<dbReference type="SUPFAM" id="SSF56935">
    <property type="entry name" value="Porins"/>
    <property type="match status" value="1"/>
</dbReference>
<feature type="signal peptide" evidence="1">
    <location>
        <begin position="1"/>
        <end position="23"/>
    </location>
</feature>
<dbReference type="InterPro" id="IPR053728">
    <property type="entry name" value="Alginate_Permeability_Chnl"/>
</dbReference>
<keyword evidence="4" id="KW-1185">Reference proteome</keyword>
<reference evidence="4" key="1">
    <citation type="submission" date="2018-03" db="EMBL/GenBank/DDBJ databases">
        <authorList>
            <person name="Zecchin S."/>
        </authorList>
    </citation>
    <scope>NUCLEOTIDE SEQUENCE [LARGE SCALE GENOMIC DNA]</scope>
</reference>
<organism evidence="3 4">
    <name type="scientific">Candidatus Sulfobium mesophilum</name>
    <dbReference type="NCBI Taxonomy" id="2016548"/>
    <lineage>
        <taxon>Bacteria</taxon>
        <taxon>Pseudomonadati</taxon>
        <taxon>Nitrospirota</taxon>
        <taxon>Nitrospiria</taxon>
        <taxon>Nitrospirales</taxon>
        <taxon>Nitrospiraceae</taxon>
        <taxon>Candidatus Sulfobium</taxon>
    </lineage>
</organism>
<dbReference type="AlphaFoldDB" id="A0A2U3QF52"/>
<dbReference type="EMBL" id="OUUY01000046">
    <property type="protein sequence ID" value="SPP99975.1"/>
    <property type="molecule type" value="Genomic_DNA"/>
</dbReference>
<dbReference type="InterPro" id="IPR025388">
    <property type="entry name" value="Alginate_export_dom"/>
</dbReference>
<dbReference type="Pfam" id="PF13372">
    <property type="entry name" value="Alginate_exp"/>
    <property type="match status" value="1"/>
</dbReference>
<keyword evidence="1" id="KW-0732">Signal</keyword>
<feature type="chain" id="PRO_5015726082" description="Alginate export domain-containing protein" evidence="1">
    <location>
        <begin position="24"/>
        <end position="448"/>
    </location>
</feature>
<feature type="domain" description="Alginate export" evidence="2">
    <location>
        <begin position="251"/>
        <end position="428"/>
    </location>
</feature>
<name>A0A2U3QF52_9BACT</name>